<proteinExistence type="predicted"/>
<evidence type="ECO:0000313" key="2">
    <source>
        <dbReference type="Proteomes" id="UP001172680"/>
    </source>
</evidence>
<keyword evidence="2" id="KW-1185">Reference proteome</keyword>
<evidence type="ECO:0000313" key="1">
    <source>
        <dbReference type="EMBL" id="KAJ9638749.1"/>
    </source>
</evidence>
<organism evidence="1 2">
    <name type="scientific">Coniosporium tulheliwenetii</name>
    <dbReference type="NCBI Taxonomy" id="3383036"/>
    <lineage>
        <taxon>Eukaryota</taxon>
        <taxon>Fungi</taxon>
        <taxon>Dikarya</taxon>
        <taxon>Ascomycota</taxon>
        <taxon>Pezizomycotina</taxon>
        <taxon>Dothideomycetes</taxon>
        <taxon>Dothideomycetes incertae sedis</taxon>
        <taxon>Coniosporium</taxon>
    </lineage>
</organism>
<accession>A0ACC2YU13</accession>
<dbReference type="EMBL" id="JAPDRP010000020">
    <property type="protein sequence ID" value="KAJ9638749.1"/>
    <property type="molecule type" value="Genomic_DNA"/>
</dbReference>
<protein>
    <submittedName>
        <fullName evidence="1">Uncharacterized protein</fullName>
    </submittedName>
</protein>
<sequence length="407" mass="45715">MGQIYRTASEVVVWLGPEADESNKAMKAVTRFTDSDPEKMFLYPALGDRTTEHASRALFQRSYWRRVWVLQEIMLARQLTVRCGNIDFEWSCLENFFKVPKAVRTLEDIELEDLEDSKKMGVEFARSLVNEKASREDSIQRLSYLLTTFGGWQCKEPKDRVYGLLGLVPERSRVIVDYSKTMEQIFFDVLRKVIEVEDYSALESHLDFARYLWVYLSLSEISFDDIESMVEDKFQEVKKSHRPNVGSQLAEIVVDTEILDHEFDRGGGLRAVLARTLAPRTTSTAGHKLSTQRPTGRKSNGKRALAEDKARAAENTGTVIAARALSMGIGKREGSAVVIGTAGEGKVNTGLTVGVRSRRNGRKRTHGVARKRRRGEMKRLGDERGGGGGGGNSWRSRDSVGMGLPRT</sequence>
<comment type="caution">
    <text evidence="1">The sequence shown here is derived from an EMBL/GenBank/DDBJ whole genome shotgun (WGS) entry which is preliminary data.</text>
</comment>
<name>A0ACC2YU13_9PEZI</name>
<dbReference type="Proteomes" id="UP001172680">
    <property type="component" value="Unassembled WGS sequence"/>
</dbReference>
<gene>
    <name evidence="1" type="ORF">H2199_006609</name>
</gene>
<reference evidence="1" key="1">
    <citation type="submission" date="2022-10" db="EMBL/GenBank/DDBJ databases">
        <title>Culturing micro-colonial fungi from biological soil crusts in the Mojave desert and describing Neophaeococcomyces mojavensis, and introducing the new genera and species Taxawa tesnikishii.</title>
        <authorList>
            <person name="Kurbessoian T."/>
            <person name="Stajich J.E."/>
        </authorList>
    </citation>
    <scope>NUCLEOTIDE SEQUENCE</scope>
    <source>
        <strain evidence="1">JES_115</strain>
    </source>
</reference>